<keyword evidence="5" id="KW-1185">Reference proteome</keyword>
<dbReference type="InterPro" id="IPR000182">
    <property type="entry name" value="GNAT_dom"/>
</dbReference>
<dbReference type="AlphaFoldDB" id="A0A9Q1BT86"/>
<dbReference type="OrthoDB" id="329272at2759"/>
<feature type="domain" description="N-acetyltransferase" evidence="3">
    <location>
        <begin position="43"/>
        <end position="190"/>
    </location>
</feature>
<evidence type="ECO:0000256" key="2">
    <source>
        <dbReference type="SAM" id="Phobius"/>
    </source>
</evidence>
<evidence type="ECO:0000313" key="4">
    <source>
        <dbReference type="EMBL" id="KAJ8032447.1"/>
    </source>
</evidence>
<name>A0A9Q1BT86_HOLLE</name>
<keyword evidence="2" id="KW-1133">Transmembrane helix</keyword>
<comment type="caution">
    <text evidence="4">The sequence shown here is derived from an EMBL/GenBank/DDBJ whole genome shotgun (WGS) entry which is preliminary data.</text>
</comment>
<evidence type="ECO:0000256" key="1">
    <source>
        <dbReference type="ARBA" id="ARBA00022679"/>
    </source>
</evidence>
<dbReference type="PROSITE" id="PS51186">
    <property type="entry name" value="GNAT"/>
    <property type="match status" value="1"/>
</dbReference>
<dbReference type="PANTHER" id="PTHR13947:SF37">
    <property type="entry name" value="LD18367P"/>
    <property type="match status" value="1"/>
</dbReference>
<dbReference type="EMBL" id="JAIZAY010000012">
    <property type="protein sequence ID" value="KAJ8032447.1"/>
    <property type="molecule type" value="Genomic_DNA"/>
</dbReference>
<dbReference type="Proteomes" id="UP001152320">
    <property type="component" value="Chromosome 12"/>
</dbReference>
<evidence type="ECO:0000313" key="5">
    <source>
        <dbReference type="Proteomes" id="UP001152320"/>
    </source>
</evidence>
<proteinExistence type="predicted"/>
<dbReference type="Pfam" id="PF00583">
    <property type="entry name" value="Acetyltransf_1"/>
    <property type="match status" value="1"/>
</dbReference>
<protein>
    <recommendedName>
        <fullName evidence="3">N-acetyltransferase domain-containing protein</fullName>
    </recommendedName>
</protein>
<dbReference type="Gene3D" id="3.40.630.30">
    <property type="match status" value="1"/>
</dbReference>
<dbReference type="CDD" id="cd04301">
    <property type="entry name" value="NAT_SF"/>
    <property type="match status" value="1"/>
</dbReference>
<dbReference type="InterPro" id="IPR050769">
    <property type="entry name" value="NAT_camello-type"/>
</dbReference>
<dbReference type="SUPFAM" id="SSF55729">
    <property type="entry name" value="Acyl-CoA N-acyltransferases (Nat)"/>
    <property type="match status" value="1"/>
</dbReference>
<gene>
    <name evidence="4" type="ORF">HOLleu_25976</name>
</gene>
<dbReference type="PANTHER" id="PTHR13947">
    <property type="entry name" value="GNAT FAMILY N-ACETYLTRANSFERASE"/>
    <property type="match status" value="1"/>
</dbReference>
<keyword evidence="2" id="KW-0812">Transmembrane</keyword>
<organism evidence="4 5">
    <name type="scientific">Holothuria leucospilota</name>
    <name type="common">Black long sea cucumber</name>
    <name type="synonym">Mertensiothuria leucospilota</name>
    <dbReference type="NCBI Taxonomy" id="206669"/>
    <lineage>
        <taxon>Eukaryota</taxon>
        <taxon>Metazoa</taxon>
        <taxon>Echinodermata</taxon>
        <taxon>Eleutherozoa</taxon>
        <taxon>Echinozoa</taxon>
        <taxon>Holothuroidea</taxon>
        <taxon>Aspidochirotacea</taxon>
        <taxon>Aspidochirotida</taxon>
        <taxon>Holothuriidae</taxon>
        <taxon>Holothuria</taxon>
    </lineage>
</organism>
<feature type="transmembrane region" description="Helical" evidence="2">
    <location>
        <begin position="12"/>
        <end position="31"/>
    </location>
</feature>
<dbReference type="GO" id="GO:0008080">
    <property type="term" value="F:N-acetyltransferase activity"/>
    <property type="evidence" value="ECO:0007669"/>
    <property type="project" value="InterPro"/>
</dbReference>
<sequence length="190" mass="21994">MFNCLAILKEVCCVLFSYIFTLTIAVIAYSLLFNNLIFSILLATVLTALISVFIIFKHLYSEEYNGHFYAKKVNNSKMGIFLVALDTSKQPWKLVGTIAIEPKADKALLTRYCVKQEYRRLGLGSRLLNSAVKHCQEKGMQIILAECWQVFSLNDVRKCLRKAGFVEKKLLLWPSYFPVFRYWLMENILK</sequence>
<evidence type="ECO:0000259" key="3">
    <source>
        <dbReference type="PROSITE" id="PS51186"/>
    </source>
</evidence>
<accession>A0A9Q1BT86</accession>
<dbReference type="InterPro" id="IPR016181">
    <property type="entry name" value="Acyl_CoA_acyltransferase"/>
</dbReference>
<feature type="transmembrane region" description="Helical" evidence="2">
    <location>
        <begin position="37"/>
        <end position="56"/>
    </location>
</feature>
<keyword evidence="2" id="KW-0472">Membrane</keyword>
<keyword evidence="1" id="KW-0808">Transferase</keyword>
<reference evidence="4" key="1">
    <citation type="submission" date="2021-10" db="EMBL/GenBank/DDBJ databases">
        <title>Tropical sea cucumber genome reveals ecological adaptation and Cuvierian tubules defense mechanism.</title>
        <authorList>
            <person name="Chen T."/>
        </authorList>
    </citation>
    <scope>NUCLEOTIDE SEQUENCE</scope>
    <source>
        <strain evidence="4">Nanhai2018</strain>
        <tissue evidence="4">Muscle</tissue>
    </source>
</reference>